<dbReference type="InterPro" id="IPR011071">
    <property type="entry name" value="Lyase_8-like_C"/>
</dbReference>
<proteinExistence type="predicted"/>
<dbReference type="AlphaFoldDB" id="A0A3M5T7W9"/>
<evidence type="ECO:0000313" key="1">
    <source>
        <dbReference type="EMBL" id="RMO41675.1"/>
    </source>
</evidence>
<dbReference type="EMBL" id="RBPS01000010">
    <property type="protein sequence ID" value="RMO41675.1"/>
    <property type="molecule type" value="Genomic_DNA"/>
</dbReference>
<keyword evidence="1" id="KW-0456">Lyase</keyword>
<evidence type="ECO:0000313" key="2">
    <source>
        <dbReference type="Proteomes" id="UP000273536"/>
    </source>
</evidence>
<organism evidence="1 2">
    <name type="scientific">Pseudomonas savastanoi pv. glycinea</name>
    <name type="common">Pseudomonas syringae pv. glycinea</name>
    <dbReference type="NCBI Taxonomy" id="318"/>
    <lineage>
        <taxon>Bacteria</taxon>
        <taxon>Pseudomonadati</taxon>
        <taxon>Pseudomonadota</taxon>
        <taxon>Gammaproteobacteria</taxon>
        <taxon>Pseudomonadales</taxon>
        <taxon>Pseudomonadaceae</taxon>
        <taxon>Pseudomonas</taxon>
    </lineage>
</organism>
<name>A0A3M5T7W9_PSESG</name>
<gene>
    <name evidence="1" type="ORF">ALQ42_01213</name>
</gene>
<dbReference type="Gene3D" id="2.60.220.10">
    <property type="entry name" value="Polysaccharide lyase family 8-like, C-terminal"/>
    <property type="match status" value="1"/>
</dbReference>
<dbReference type="GO" id="GO:0005975">
    <property type="term" value="P:carbohydrate metabolic process"/>
    <property type="evidence" value="ECO:0007669"/>
    <property type="project" value="InterPro"/>
</dbReference>
<comment type="caution">
    <text evidence="1">The sequence shown here is derived from an EMBL/GenBank/DDBJ whole genome shotgun (WGS) entry which is preliminary data.</text>
</comment>
<protein>
    <submittedName>
        <fullName evidence="1">Polysaccharide lyase protein</fullName>
    </submittedName>
</protein>
<dbReference type="Proteomes" id="UP000273536">
    <property type="component" value="Unassembled WGS sequence"/>
</dbReference>
<reference evidence="1 2" key="1">
    <citation type="submission" date="2018-08" db="EMBL/GenBank/DDBJ databases">
        <title>Recombination of ecologically and evolutionarily significant loci maintains genetic cohesion in the Pseudomonas syringae species complex.</title>
        <authorList>
            <person name="Dillon M."/>
            <person name="Thakur S."/>
            <person name="Almeida R.N.D."/>
            <person name="Weir B.S."/>
            <person name="Guttman D.S."/>
        </authorList>
    </citation>
    <scope>NUCLEOTIDE SEQUENCE [LARGE SCALE GENOMIC DNA]</scope>
    <source>
        <strain evidence="1 2">ICMP 6372</strain>
    </source>
</reference>
<dbReference type="SUPFAM" id="SSF49863">
    <property type="entry name" value="Hyaluronate lyase-like, C-terminal domain"/>
    <property type="match status" value="1"/>
</dbReference>
<sequence>MVSCFDAELTRRWAQEAGHGFYPEQPCVYIAEQQDAQVKLTCADPTQTLENLAFVIKADERGTPLVRLVVRLPQGDERGRSVTVNFLID</sequence>
<dbReference type="GO" id="GO:0016829">
    <property type="term" value="F:lyase activity"/>
    <property type="evidence" value="ECO:0007669"/>
    <property type="project" value="UniProtKB-KW"/>
</dbReference>
<accession>A0A3M5T7W9</accession>